<dbReference type="GO" id="GO:0008776">
    <property type="term" value="F:acetate kinase activity"/>
    <property type="evidence" value="ECO:0007669"/>
    <property type="project" value="UniProtKB-UniRule"/>
</dbReference>
<dbReference type="SUPFAM" id="SSF53067">
    <property type="entry name" value="Actin-like ATPase domain"/>
    <property type="match status" value="2"/>
</dbReference>
<evidence type="ECO:0000256" key="10">
    <source>
        <dbReference type="RuleBase" id="RU003835"/>
    </source>
</evidence>
<dbReference type="GO" id="GO:0005524">
    <property type="term" value="F:ATP binding"/>
    <property type="evidence" value="ECO:0007669"/>
    <property type="project" value="UniProtKB-KW"/>
</dbReference>
<evidence type="ECO:0000313" key="11">
    <source>
        <dbReference type="EMBL" id="EAR60400.1"/>
    </source>
</evidence>
<dbReference type="NCBIfam" id="TIGR00016">
    <property type="entry name" value="ackA"/>
    <property type="match status" value="1"/>
</dbReference>
<dbReference type="InterPro" id="IPR000890">
    <property type="entry name" value="Aliphatic_acid_kin_short-chain"/>
</dbReference>
<keyword evidence="8 9" id="KW-0460">Magnesium</keyword>
<evidence type="ECO:0000256" key="3">
    <source>
        <dbReference type="ARBA" id="ARBA00022679"/>
    </source>
</evidence>
<sequence length="391" mass="43299">MQTILTVNGGSSSLKCALFERVDDRLNLLYSFKLGNILNTASFRAFDSNGNLLSHCEPDFSTISKEKRHQASLQTVLNWISEQESTTSISAIGHRVVHGGGKYNAPRLITDQLMDELRKFIPLAPLHQPFNLKLIEACHALEPNLPQVACFDTMFHAKQSPLEQHYAIPRKYTEEGIKRYGFHGLSYEFILRKLTEQQSDSLNTIVCHLGAGASMCAIKNKQSIASSMGFTAVDGLPMGSRCGSIDPGVMLYLQRHHQMSADDLERFIYKESGWYGVSGISSDMLELHQSDQPEAEEAIDMFCYRAALEIGRLSAALEGLQQLVFTGGVGENDADVRSRILTRCHWLGIKFAKQANDAGSAVISQDDSSVIVRVIPTNEEAMIATHVTELT</sequence>
<feature type="binding site" evidence="9">
    <location>
        <begin position="328"/>
        <end position="332"/>
    </location>
    <ligand>
        <name>ATP</name>
        <dbReference type="ChEBI" id="CHEBI:30616"/>
    </ligand>
</feature>
<comment type="cofactor">
    <cofactor evidence="9">
        <name>Mg(2+)</name>
        <dbReference type="ChEBI" id="CHEBI:18420"/>
    </cofactor>
    <cofactor evidence="9">
        <name>Mn(2+)</name>
        <dbReference type="ChEBI" id="CHEBI:29035"/>
    </cofactor>
    <text evidence="9">Mg(2+). Can also accept Mn(2+).</text>
</comment>
<feature type="site" description="Transition state stabilizer" evidence="9">
    <location>
        <position position="241"/>
    </location>
</feature>
<comment type="pathway">
    <text evidence="9">Metabolic intermediate biosynthesis; acetyl-CoA biosynthesis; acetyl-CoA from acetate: step 1/2.</text>
</comment>
<keyword evidence="12" id="KW-1185">Reference proteome</keyword>
<dbReference type="PRINTS" id="PR00471">
    <property type="entry name" value="ACETATEKNASE"/>
</dbReference>
<feature type="active site" description="Proton donor/acceptor" evidence="9">
    <location>
        <position position="152"/>
    </location>
</feature>
<dbReference type="Gene3D" id="3.30.420.40">
    <property type="match status" value="2"/>
</dbReference>
<dbReference type="GO" id="GO:0005829">
    <property type="term" value="C:cytosol"/>
    <property type="evidence" value="ECO:0007669"/>
    <property type="project" value="TreeGrafter"/>
</dbReference>
<keyword evidence="2 9" id="KW-0963">Cytoplasm</keyword>
<feature type="binding site" evidence="9">
    <location>
        <position position="95"/>
    </location>
    <ligand>
        <name>substrate</name>
    </ligand>
</feature>
<comment type="subcellular location">
    <subcellularLocation>
        <location evidence="9">Cytoplasm</location>
    </subcellularLocation>
</comment>
<dbReference type="Proteomes" id="UP000002171">
    <property type="component" value="Unassembled WGS sequence"/>
</dbReference>
<evidence type="ECO:0000256" key="1">
    <source>
        <dbReference type="ARBA" id="ARBA00008748"/>
    </source>
</evidence>
<dbReference type="GO" id="GO:0000287">
    <property type="term" value="F:magnesium ion binding"/>
    <property type="evidence" value="ECO:0007669"/>
    <property type="project" value="UniProtKB-UniRule"/>
</dbReference>
<dbReference type="GO" id="GO:0006085">
    <property type="term" value="P:acetyl-CoA biosynthetic process"/>
    <property type="evidence" value="ECO:0007669"/>
    <property type="project" value="UniProtKB-UniRule"/>
</dbReference>
<dbReference type="EMBL" id="AAOW01000018">
    <property type="protein sequence ID" value="EAR60400.1"/>
    <property type="molecule type" value="Genomic_DNA"/>
</dbReference>
<feature type="binding site" evidence="9">
    <location>
        <position position="379"/>
    </location>
    <ligand>
        <name>Mg(2+)</name>
        <dbReference type="ChEBI" id="CHEBI:18420"/>
    </ligand>
</feature>
<organism evidence="11 12">
    <name type="scientific">Neptuniibacter caesariensis</name>
    <dbReference type="NCBI Taxonomy" id="207954"/>
    <lineage>
        <taxon>Bacteria</taxon>
        <taxon>Pseudomonadati</taxon>
        <taxon>Pseudomonadota</taxon>
        <taxon>Gammaproteobacteria</taxon>
        <taxon>Oceanospirillales</taxon>
        <taxon>Oceanospirillaceae</taxon>
        <taxon>Neptuniibacter</taxon>
    </lineage>
</organism>
<dbReference type="Pfam" id="PF00871">
    <property type="entry name" value="Acetate_kinase"/>
    <property type="match status" value="1"/>
</dbReference>
<gene>
    <name evidence="9" type="primary">ackA</name>
    <name evidence="11" type="ORF">MED92_01009</name>
</gene>
<comment type="subunit">
    <text evidence="9">Homodimer.</text>
</comment>
<feature type="site" description="Transition state stabilizer" evidence="9">
    <location>
        <position position="183"/>
    </location>
</feature>
<evidence type="ECO:0000313" key="12">
    <source>
        <dbReference type="Proteomes" id="UP000002171"/>
    </source>
</evidence>
<dbReference type="RefSeq" id="WP_007022223.1">
    <property type="nucleotide sequence ID" value="NZ_CH724127.1"/>
</dbReference>
<evidence type="ECO:0000256" key="4">
    <source>
        <dbReference type="ARBA" id="ARBA00022723"/>
    </source>
</evidence>
<dbReference type="OrthoDB" id="9802453at2"/>
<keyword evidence="6 9" id="KW-0418">Kinase</keyword>
<dbReference type="HAMAP" id="MF_00020">
    <property type="entry name" value="Acetate_kinase"/>
    <property type="match status" value="1"/>
</dbReference>
<keyword evidence="3 9" id="KW-0808">Transferase</keyword>
<evidence type="ECO:0000256" key="2">
    <source>
        <dbReference type="ARBA" id="ARBA00022490"/>
    </source>
</evidence>
<dbReference type="EC" id="2.7.2.1" evidence="9"/>
<keyword evidence="4 9" id="KW-0479">Metal-binding</keyword>
<evidence type="ECO:0000256" key="6">
    <source>
        <dbReference type="ARBA" id="ARBA00022777"/>
    </source>
</evidence>
<evidence type="ECO:0000256" key="8">
    <source>
        <dbReference type="ARBA" id="ARBA00022842"/>
    </source>
</evidence>
<dbReference type="UniPathway" id="UPA00340">
    <property type="reaction ID" value="UER00458"/>
</dbReference>
<evidence type="ECO:0000256" key="9">
    <source>
        <dbReference type="HAMAP-Rule" id="MF_00020"/>
    </source>
</evidence>
<comment type="caution">
    <text evidence="11">The sequence shown here is derived from an EMBL/GenBank/DDBJ whole genome shotgun (WGS) entry which is preliminary data.</text>
</comment>
<dbReference type="GO" id="GO:0006083">
    <property type="term" value="P:acetate metabolic process"/>
    <property type="evidence" value="ECO:0007669"/>
    <property type="project" value="TreeGrafter"/>
</dbReference>
<reference evidence="11 12" key="1">
    <citation type="submission" date="2006-02" db="EMBL/GenBank/DDBJ databases">
        <authorList>
            <person name="Pinhassi J."/>
            <person name="Pedros-Alio C."/>
            <person name="Ferriera S."/>
            <person name="Johnson J."/>
            <person name="Kravitz S."/>
            <person name="Halpern A."/>
            <person name="Remington K."/>
            <person name="Beeson K."/>
            <person name="Tran B."/>
            <person name="Rogers Y.-H."/>
            <person name="Friedman R."/>
            <person name="Venter J.C."/>
        </authorList>
    </citation>
    <scope>NUCLEOTIDE SEQUENCE [LARGE SCALE GENOMIC DNA]</scope>
    <source>
        <strain evidence="11 12">MED92</strain>
    </source>
</reference>
<dbReference type="InterPro" id="IPR043129">
    <property type="entry name" value="ATPase_NBD"/>
</dbReference>
<feature type="binding site" evidence="9">
    <location>
        <begin position="208"/>
        <end position="212"/>
    </location>
    <ligand>
        <name>ATP</name>
        <dbReference type="ChEBI" id="CHEBI:30616"/>
    </ligand>
</feature>
<comment type="caution">
    <text evidence="9">Lacks conserved residue(s) required for the propagation of feature annotation.</text>
</comment>
<dbReference type="InterPro" id="IPR023865">
    <property type="entry name" value="Aliphatic_acid_kinase_CS"/>
</dbReference>
<keyword evidence="5 9" id="KW-0547">Nucleotide-binding</keyword>
<dbReference type="PANTHER" id="PTHR21060">
    <property type="entry name" value="ACETATE KINASE"/>
    <property type="match status" value="1"/>
</dbReference>
<evidence type="ECO:0000256" key="5">
    <source>
        <dbReference type="ARBA" id="ARBA00022741"/>
    </source>
</evidence>
<dbReference type="PANTHER" id="PTHR21060:SF21">
    <property type="entry name" value="ACETATE KINASE"/>
    <property type="match status" value="1"/>
</dbReference>
<feature type="binding site" evidence="9">
    <location>
        <position position="8"/>
    </location>
    <ligand>
        <name>Mg(2+)</name>
        <dbReference type="ChEBI" id="CHEBI:18420"/>
    </ligand>
</feature>
<keyword evidence="7 9" id="KW-0067">ATP-binding</keyword>
<dbReference type="InterPro" id="IPR004372">
    <property type="entry name" value="Ac/propionate_kinase"/>
</dbReference>
<comment type="function">
    <text evidence="9">Catalyzes the formation of acetyl phosphate from acetate and ATP. Can also catalyze the reverse reaction.</text>
</comment>
<feature type="binding site" evidence="9">
    <location>
        <position position="15"/>
    </location>
    <ligand>
        <name>ATP</name>
        <dbReference type="ChEBI" id="CHEBI:30616"/>
    </ligand>
</feature>
<dbReference type="PROSITE" id="PS01075">
    <property type="entry name" value="ACETATE_KINASE_1"/>
    <property type="match status" value="1"/>
</dbReference>
<dbReference type="PIRSF" id="PIRSF000722">
    <property type="entry name" value="Acetate_prop_kin"/>
    <property type="match status" value="1"/>
</dbReference>
<dbReference type="AlphaFoldDB" id="A0A7U8GRR2"/>
<accession>A0A7U8GRR2</accession>
<comment type="similarity">
    <text evidence="1 9 10">Belongs to the acetokinase family.</text>
</comment>
<name>A0A7U8GRR2_NEPCE</name>
<protein>
    <recommendedName>
        <fullName evidence="9">Acetate kinase</fullName>
        <ecNumber evidence="9">2.7.2.1</ecNumber>
    </recommendedName>
    <alternativeName>
        <fullName evidence="9">Acetokinase</fullName>
    </alternativeName>
</protein>
<comment type="catalytic activity">
    <reaction evidence="9">
        <text>acetate + ATP = acetyl phosphate + ADP</text>
        <dbReference type="Rhea" id="RHEA:11352"/>
        <dbReference type="ChEBI" id="CHEBI:22191"/>
        <dbReference type="ChEBI" id="CHEBI:30089"/>
        <dbReference type="ChEBI" id="CHEBI:30616"/>
        <dbReference type="ChEBI" id="CHEBI:456216"/>
        <dbReference type="EC" id="2.7.2.1"/>
    </reaction>
</comment>
<evidence type="ECO:0000256" key="7">
    <source>
        <dbReference type="ARBA" id="ARBA00022840"/>
    </source>
</evidence>
<proteinExistence type="inferred from homology"/>